<evidence type="ECO:0000313" key="2">
    <source>
        <dbReference type="Proteomes" id="UP000005239"/>
    </source>
</evidence>
<accession>A0A8R1YSP2</accession>
<dbReference type="AlphaFoldDB" id="A0A2A6BF92"/>
<gene>
    <name evidence="1" type="primary">WBGene00275470</name>
</gene>
<sequence>MTLSKLHICHSQDVQATSTLKASVAARCFDKISVSIICHHGGSGAHLLYSEGRSSRTVASARSIFSWEKATSQNRLRRPGPARRIVYKFSLSSIAVDDPTTECATVRLMGNSRRINCYACDDRWTDWQRQRRHRRKEGIGGLYADRGRTDLKDDINGRIPGTLPLLTRSLR</sequence>
<protein>
    <submittedName>
        <fullName evidence="1">Uncharacterized protein</fullName>
    </submittedName>
</protein>
<accession>A0A2A6BF92</accession>
<dbReference type="Proteomes" id="UP000005239">
    <property type="component" value="Unassembled WGS sequence"/>
</dbReference>
<organism evidence="1 2">
    <name type="scientific">Pristionchus pacificus</name>
    <name type="common">Parasitic nematode worm</name>
    <dbReference type="NCBI Taxonomy" id="54126"/>
    <lineage>
        <taxon>Eukaryota</taxon>
        <taxon>Metazoa</taxon>
        <taxon>Ecdysozoa</taxon>
        <taxon>Nematoda</taxon>
        <taxon>Chromadorea</taxon>
        <taxon>Rhabditida</taxon>
        <taxon>Rhabditina</taxon>
        <taxon>Diplogasteromorpha</taxon>
        <taxon>Diplogasteroidea</taxon>
        <taxon>Neodiplogasteridae</taxon>
        <taxon>Pristionchus</taxon>
    </lineage>
</organism>
<name>A0A2A6BF92_PRIPA</name>
<keyword evidence="2" id="KW-1185">Reference proteome</keyword>
<reference evidence="2" key="1">
    <citation type="journal article" date="2008" name="Nat. Genet.">
        <title>The Pristionchus pacificus genome provides a unique perspective on nematode lifestyle and parasitism.</title>
        <authorList>
            <person name="Dieterich C."/>
            <person name="Clifton S.W."/>
            <person name="Schuster L.N."/>
            <person name="Chinwalla A."/>
            <person name="Delehaunty K."/>
            <person name="Dinkelacker I."/>
            <person name="Fulton L."/>
            <person name="Fulton R."/>
            <person name="Godfrey J."/>
            <person name="Minx P."/>
            <person name="Mitreva M."/>
            <person name="Roeseler W."/>
            <person name="Tian H."/>
            <person name="Witte H."/>
            <person name="Yang S.P."/>
            <person name="Wilson R.K."/>
            <person name="Sommer R.J."/>
        </authorList>
    </citation>
    <scope>NUCLEOTIDE SEQUENCE [LARGE SCALE GENOMIC DNA]</scope>
    <source>
        <strain evidence="2">PS312</strain>
    </source>
</reference>
<evidence type="ECO:0000313" key="1">
    <source>
        <dbReference type="EnsemblMetazoa" id="PPA37101.1"/>
    </source>
</evidence>
<dbReference type="EnsemblMetazoa" id="PPA37101.1">
    <property type="protein sequence ID" value="PPA37101.1"/>
    <property type="gene ID" value="WBGene00275470"/>
</dbReference>
<proteinExistence type="predicted"/>
<reference evidence="1" key="2">
    <citation type="submission" date="2022-06" db="UniProtKB">
        <authorList>
            <consortium name="EnsemblMetazoa"/>
        </authorList>
    </citation>
    <scope>IDENTIFICATION</scope>
    <source>
        <strain evidence="1">PS312</strain>
    </source>
</reference>